<name>A0A7U2FF39_PHANO</name>
<evidence type="ECO:0000256" key="1">
    <source>
        <dbReference type="SAM" id="MobiDB-lite"/>
    </source>
</evidence>
<feature type="region of interest" description="Disordered" evidence="1">
    <location>
        <begin position="20"/>
        <end position="46"/>
    </location>
</feature>
<evidence type="ECO:0000313" key="2">
    <source>
        <dbReference type="EMBL" id="QRD04103.1"/>
    </source>
</evidence>
<reference evidence="3" key="1">
    <citation type="journal article" date="2021" name="BMC Genomics">
        <title>Chromosome-level genome assembly and manually-curated proteome of model necrotroph Parastagonospora nodorum Sn15 reveals a genome-wide trove of candidate effector homologs, and redundancy of virulence-related functions within an accessory chromosome.</title>
        <authorList>
            <person name="Bertazzoni S."/>
            <person name="Jones D.A.B."/>
            <person name="Phan H.T."/>
            <person name="Tan K.-C."/>
            <person name="Hane J.K."/>
        </authorList>
    </citation>
    <scope>NUCLEOTIDE SEQUENCE [LARGE SCALE GENOMIC DNA]</scope>
    <source>
        <strain evidence="3">SN15 / ATCC MYA-4574 / FGSC 10173)</strain>
    </source>
</reference>
<dbReference type="EMBL" id="CP069038">
    <property type="protein sequence ID" value="QRD04103.1"/>
    <property type="molecule type" value="Genomic_DNA"/>
</dbReference>
<accession>A0A7U2FF39</accession>
<keyword evidence="3" id="KW-1185">Reference proteome</keyword>
<feature type="compositionally biased region" description="Low complexity" evidence="1">
    <location>
        <begin position="20"/>
        <end position="39"/>
    </location>
</feature>
<organism evidence="2 3">
    <name type="scientific">Phaeosphaeria nodorum (strain SN15 / ATCC MYA-4574 / FGSC 10173)</name>
    <name type="common">Glume blotch fungus</name>
    <name type="synonym">Parastagonospora nodorum</name>
    <dbReference type="NCBI Taxonomy" id="321614"/>
    <lineage>
        <taxon>Eukaryota</taxon>
        <taxon>Fungi</taxon>
        <taxon>Dikarya</taxon>
        <taxon>Ascomycota</taxon>
        <taxon>Pezizomycotina</taxon>
        <taxon>Dothideomycetes</taxon>
        <taxon>Pleosporomycetidae</taxon>
        <taxon>Pleosporales</taxon>
        <taxon>Pleosporineae</taxon>
        <taxon>Phaeosphaeriaceae</taxon>
        <taxon>Parastagonospora</taxon>
    </lineage>
</organism>
<dbReference type="AlphaFoldDB" id="A0A7U2FF39"/>
<gene>
    <name evidence="2" type="ORF">JI435_420720</name>
</gene>
<proteinExistence type="predicted"/>
<dbReference type="VEuPathDB" id="FungiDB:JI435_420720"/>
<sequence length="87" mass="9556">MPSHSTATTPRTSVELAKEAFASSSSSFTTTTSSTKKSSGMWSSIKRHVKEHHEGLNGAYATYYGQGQGVQRLGKQEVWEYKRGGRN</sequence>
<evidence type="ECO:0000313" key="3">
    <source>
        <dbReference type="Proteomes" id="UP000663193"/>
    </source>
</evidence>
<dbReference type="Proteomes" id="UP000663193">
    <property type="component" value="Chromosome 16"/>
</dbReference>
<protein>
    <submittedName>
        <fullName evidence="2">Uncharacterized protein</fullName>
    </submittedName>
</protein>